<dbReference type="PRINTS" id="PR00039">
    <property type="entry name" value="HTHLYSR"/>
</dbReference>
<sequence>MDFKQIEAFISVARLKSFSKAANSIYLSQPTISSHISSLEKELNLQLFDRTSKEVNLTPAGRLFLNYASDIINTKNNAISALGSFENAIMGKLFLSASTTPCNTLVPDLIKKFSEIYPDIKYEIKEQGSSDIIKDILNLDSEIGLVGTKVIDDKVNCYPLKEDELVVISHPSLKLPKQISIDELLDMKLIVRDMNSGTRKTFEEELVKQGLSLSKLNIICEANNLDTLIQCVKSNIGVAIMSKDVSNQYADCKLIRQSSILDMDLKRNIYLIVNSKRTLTPTAKAFLNLCNEEFAIK</sequence>
<dbReference type="AlphaFoldDB" id="A0A1M6FMN7"/>
<dbReference type="FunFam" id="1.10.10.10:FF:000001">
    <property type="entry name" value="LysR family transcriptional regulator"/>
    <property type="match status" value="1"/>
</dbReference>
<dbReference type="NCBIfam" id="NF040786">
    <property type="entry name" value="LysR_Sec_metab"/>
    <property type="match status" value="1"/>
</dbReference>
<dbReference type="SUPFAM" id="SSF53850">
    <property type="entry name" value="Periplasmic binding protein-like II"/>
    <property type="match status" value="1"/>
</dbReference>
<evidence type="ECO:0000256" key="2">
    <source>
        <dbReference type="ARBA" id="ARBA00023015"/>
    </source>
</evidence>
<evidence type="ECO:0000313" key="7">
    <source>
        <dbReference type="Proteomes" id="UP000184080"/>
    </source>
</evidence>
<dbReference type="RefSeq" id="WP_073006038.1">
    <property type="nucleotide sequence ID" value="NZ_FQZO01000002.1"/>
</dbReference>
<dbReference type="PROSITE" id="PS50931">
    <property type="entry name" value="HTH_LYSR"/>
    <property type="match status" value="1"/>
</dbReference>
<evidence type="ECO:0000256" key="4">
    <source>
        <dbReference type="ARBA" id="ARBA00023163"/>
    </source>
</evidence>
<comment type="similarity">
    <text evidence="1">Belongs to the LysR transcriptional regulatory family.</text>
</comment>
<evidence type="ECO:0000313" key="6">
    <source>
        <dbReference type="EMBL" id="SHI98940.1"/>
    </source>
</evidence>
<keyword evidence="7" id="KW-1185">Reference proteome</keyword>
<dbReference type="GO" id="GO:0003700">
    <property type="term" value="F:DNA-binding transcription factor activity"/>
    <property type="evidence" value="ECO:0007669"/>
    <property type="project" value="InterPro"/>
</dbReference>
<dbReference type="STRING" id="1121298.SAMN05444401_2004"/>
<reference evidence="6 7" key="1">
    <citation type="submission" date="2016-11" db="EMBL/GenBank/DDBJ databases">
        <authorList>
            <person name="Jaros S."/>
            <person name="Januszkiewicz K."/>
            <person name="Wedrychowicz H."/>
        </authorList>
    </citation>
    <scope>NUCLEOTIDE SEQUENCE [LARGE SCALE GENOMIC DNA]</scope>
    <source>
        <strain evidence="6 7">DSM 21864</strain>
    </source>
</reference>
<gene>
    <name evidence="6" type="ORF">SAMN05444401_2004</name>
</gene>
<keyword evidence="4" id="KW-0804">Transcription</keyword>
<feature type="domain" description="HTH lysR-type" evidence="5">
    <location>
        <begin position="1"/>
        <end position="58"/>
    </location>
</feature>
<dbReference type="SUPFAM" id="SSF46785">
    <property type="entry name" value="Winged helix' DNA-binding domain"/>
    <property type="match status" value="1"/>
</dbReference>
<dbReference type="Gene3D" id="3.40.190.290">
    <property type="match status" value="1"/>
</dbReference>
<dbReference type="Pfam" id="PF03466">
    <property type="entry name" value="LysR_substrate"/>
    <property type="match status" value="1"/>
</dbReference>
<dbReference type="InterPro" id="IPR005119">
    <property type="entry name" value="LysR_subst-bd"/>
</dbReference>
<dbReference type="PANTHER" id="PTHR30126:SF64">
    <property type="entry name" value="HTH-TYPE TRANSCRIPTIONAL REGULATOR CITR"/>
    <property type="match status" value="1"/>
</dbReference>
<organism evidence="6 7">
    <name type="scientific">Clostridium amylolyticum</name>
    <dbReference type="NCBI Taxonomy" id="1121298"/>
    <lineage>
        <taxon>Bacteria</taxon>
        <taxon>Bacillati</taxon>
        <taxon>Bacillota</taxon>
        <taxon>Clostridia</taxon>
        <taxon>Eubacteriales</taxon>
        <taxon>Clostridiaceae</taxon>
        <taxon>Clostridium</taxon>
    </lineage>
</organism>
<dbReference type="InterPro" id="IPR047788">
    <property type="entry name" value="LysR-like_Sec_metab"/>
</dbReference>
<dbReference type="InterPro" id="IPR036390">
    <property type="entry name" value="WH_DNA-bd_sf"/>
</dbReference>
<accession>A0A1M6FMN7</accession>
<keyword evidence="2" id="KW-0805">Transcription regulation</keyword>
<name>A0A1M6FMN7_9CLOT</name>
<evidence type="ECO:0000256" key="3">
    <source>
        <dbReference type="ARBA" id="ARBA00023125"/>
    </source>
</evidence>
<dbReference type="PANTHER" id="PTHR30126">
    <property type="entry name" value="HTH-TYPE TRANSCRIPTIONAL REGULATOR"/>
    <property type="match status" value="1"/>
</dbReference>
<keyword evidence="3 6" id="KW-0238">DNA-binding</keyword>
<dbReference type="InterPro" id="IPR036388">
    <property type="entry name" value="WH-like_DNA-bd_sf"/>
</dbReference>
<evidence type="ECO:0000259" key="5">
    <source>
        <dbReference type="PROSITE" id="PS50931"/>
    </source>
</evidence>
<dbReference type="GO" id="GO:0000976">
    <property type="term" value="F:transcription cis-regulatory region binding"/>
    <property type="evidence" value="ECO:0007669"/>
    <property type="project" value="TreeGrafter"/>
</dbReference>
<dbReference type="Proteomes" id="UP000184080">
    <property type="component" value="Unassembled WGS sequence"/>
</dbReference>
<dbReference type="Pfam" id="PF00126">
    <property type="entry name" value="HTH_1"/>
    <property type="match status" value="1"/>
</dbReference>
<dbReference type="EMBL" id="FQZO01000002">
    <property type="protein sequence ID" value="SHI98940.1"/>
    <property type="molecule type" value="Genomic_DNA"/>
</dbReference>
<dbReference type="OrthoDB" id="9785745at2"/>
<proteinExistence type="inferred from homology"/>
<dbReference type="InterPro" id="IPR000847">
    <property type="entry name" value="LysR_HTH_N"/>
</dbReference>
<evidence type="ECO:0000256" key="1">
    <source>
        <dbReference type="ARBA" id="ARBA00009437"/>
    </source>
</evidence>
<protein>
    <submittedName>
        <fullName evidence="6">DNA-binding transcriptional regulator, LysR family</fullName>
    </submittedName>
</protein>
<dbReference type="Gene3D" id="1.10.10.10">
    <property type="entry name" value="Winged helix-like DNA-binding domain superfamily/Winged helix DNA-binding domain"/>
    <property type="match status" value="1"/>
</dbReference>